<dbReference type="InterPro" id="IPR029063">
    <property type="entry name" value="SAM-dependent_MTases_sf"/>
</dbReference>
<protein>
    <recommendedName>
        <fullName evidence="4">RRM domain-containing protein</fullName>
    </recommendedName>
</protein>
<comment type="caution">
    <text evidence="5">The sequence shown here is derived from an EMBL/GenBank/DDBJ whole genome shotgun (WGS) entry which is preliminary data.</text>
</comment>
<proteinExistence type="predicted"/>
<keyword evidence="1 2" id="KW-0694">RNA-binding</keyword>
<keyword evidence="6" id="KW-1185">Reference proteome</keyword>
<dbReference type="InterPro" id="IPR000504">
    <property type="entry name" value="RRM_dom"/>
</dbReference>
<dbReference type="GO" id="GO:0005737">
    <property type="term" value="C:cytoplasm"/>
    <property type="evidence" value="ECO:0007669"/>
    <property type="project" value="TreeGrafter"/>
</dbReference>
<dbReference type="Pfam" id="PF01728">
    <property type="entry name" value="FtsJ"/>
    <property type="match status" value="1"/>
</dbReference>
<evidence type="ECO:0000256" key="2">
    <source>
        <dbReference type="PROSITE-ProRule" id="PRU00176"/>
    </source>
</evidence>
<dbReference type="Proteomes" id="UP001224775">
    <property type="component" value="Unassembled WGS sequence"/>
</dbReference>
<dbReference type="GO" id="GO:0008494">
    <property type="term" value="F:translation activator activity"/>
    <property type="evidence" value="ECO:0007669"/>
    <property type="project" value="TreeGrafter"/>
</dbReference>
<dbReference type="InterPro" id="IPR012677">
    <property type="entry name" value="Nucleotide-bd_a/b_plait_sf"/>
</dbReference>
<dbReference type="GO" id="GO:0070935">
    <property type="term" value="P:3'-UTR-mediated mRNA stabilization"/>
    <property type="evidence" value="ECO:0007669"/>
    <property type="project" value="TreeGrafter"/>
</dbReference>
<dbReference type="GO" id="GO:0008168">
    <property type="term" value="F:methyltransferase activity"/>
    <property type="evidence" value="ECO:0007669"/>
    <property type="project" value="InterPro"/>
</dbReference>
<dbReference type="GO" id="GO:0032259">
    <property type="term" value="P:methylation"/>
    <property type="evidence" value="ECO:0007669"/>
    <property type="project" value="InterPro"/>
</dbReference>
<feature type="region of interest" description="Disordered" evidence="3">
    <location>
        <begin position="102"/>
        <end position="151"/>
    </location>
</feature>
<accession>A0AAD9D9J1</accession>
<evidence type="ECO:0000313" key="6">
    <source>
        <dbReference type="Proteomes" id="UP001224775"/>
    </source>
</evidence>
<name>A0AAD9D9J1_9STRA</name>
<dbReference type="EMBL" id="JATAAI010000023">
    <property type="protein sequence ID" value="KAK1737835.1"/>
    <property type="molecule type" value="Genomic_DNA"/>
</dbReference>
<dbReference type="InterPro" id="IPR035979">
    <property type="entry name" value="RBD_domain_sf"/>
</dbReference>
<evidence type="ECO:0000256" key="1">
    <source>
        <dbReference type="ARBA" id="ARBA00022884"/>
    </source>
</evidence>
<dbReference type="Pfam" id="PF00076">
    <property type="entry name" value="RRM_1"/>
    <property type="match status" value="1"/>
</dbReference>
<dbReference type="GO" id="GO:0003730">
    <property type="term" value="F:mRNA 3'-UTR binding"/>
    <property type="evidence" value="ECO:0007669"/>
    <property type="project" value="TreeGrafter"/>
</dbReference>
<reference evidence="5" key="1">
    <citation type="submission" date="2023-06" db="EMBL/GenBank/DDBJ databases">
        <title>Survivors Of The Sea: Transcriptome response of Skeletonema marinoi to long-term dormancy.</title>
        <authorList>
            <person name="Pinder M.I.M."/>
            <person name="Kourtchenko O."/>
            <person name="Robertson E.K."/>
            <person name="Larsson T."/>
            <person name="Maumus F."/>
            <person name="Osuna-Cruz C.M."/>
            <person name="Vancaester E."/>
            <person name="Stenow R."/>
            <person name="Vandepoele K."/>
            <person name="Ploug H."/>
            <person name="Bruchert V."/>
            <person name="Godhe A."/>
            <person name="Topel M."/>
        </authorList>
    </citation>
    <scope>NUCLEOTIDE SEQUENCE</scope>
    <source>
        <strain evidence="5">R05AC</strain>
    </source>
</reference>
<organism evidence="5 6">
    <name type="scientific">Skeletonema marinoi</name>
    <dbReference type="NCBI Taxonomy" id="267567"/>
    <lineage>
        <taxon>Eukaryota</taxon>
        <taxon>Sar</taxon>
        <taxon>Stramenopiles</taxon>
        <taxon>Ochrophyta</taxon>
        <taxon>Bacillariophyta</taxon>
        <taxon>Coscinodiscophyceae</taxon>
        <taxon>Thalassiosirophycidae</taxon>
        <taxon>Thalassiosirales</taxon>
        <taxon>Skeletonemataceae</taxon>
        <taxon>Skeletonema</taxon>
        <taxon>Skeletonema marinoi-dohrnii complex</taxon>
    </lineage>
</organism>
<dbReference type="AlphaFoldDB" id="A0AAD9D9J1"/>
<feature type="domain" description="RRM" evidence="4">
    <location>
        <begin position="40"/>
        <end position="132"/>
    </location>
</feature>
<feature type="compositionally biased region" description="Low complexity" evidence="3">
    <location>
        <begin position="103"/>
        <end position="123"/>
    </location>
</feature>
<dbReference type="PANTHER" id="PTHR11176">
    <property type="entry name" value="BOULE-RELATED"/>
    <property type="match status" value="1"/>
</dbReference>
<dbReference type="SUPFAM" id="SSF54928">
    <property type="entry name" value="RNA-binding domain, RBD"/>
    <property type="match status" value="1"/>
</dbReference>
<dbReference type="PROSITE" id="PS50102">
    <property type="entry name" value="RRM"/>
    <property type="match status" value="1"/>
</dbReference>
<sequence>LLVVVQSLAFSTTNKANYSNKKVASPLTADDYDDVVVKSNRVFVAGISQTCSEETIHSTFSVFGTIADILIIGQDDAERKNKRKPYCFVTFDDLSSAQRAVASSSSSVPSSPPSNDDNNNNSVYTQIQYSKPIDSRRRSNQSRVEEAGKQSQIEAYTTETNLIVQVQSTHVDRMVDYLHCWNDKEKGEQNNFCKVLGSASAISRNVSLLYLSCGNPIDLGRILGVDPLLARAINKSYIVQPGLLRGNLSTEQGCSDFAKMLFGKVSSQTNNGLNDGNDEEEEPVVCRMQVFPPKYQSRLLQLVYDLVLETDEESRQFTISPKRFTHMLSVVEAYQYKGKGWEERQHDDNSKLYMVGISPASMDLDVVDTNNIITGDSSGDDVSRAYYKLKEAIGMYEAIHGALPQDLHGSLALDCGSAPGGWTKYLIEHFGCKQVYSIDPGELSPSVMKLKETMHMQMKIQYALPKLLEDEAVASDGGGVKLWVSDMCLHNMAEQVELLLLAKEEGVLAPNAFFVLTLKCVVGHSKLAYDAQVKKVVDKFFMDANLDCVETFHLFSNRSGERTVIGYIK</sequence>
<dbReference type="InterPro" id="IPR002877">
    <property type="entry name" value="RNA_MeTrfase_FtsJ_dom"/>
</dbReference>
<dbReference type="Gene3D" id="3.30.70.330">
    <property type="match status" value="1"/>
</dbReference>
<dbReference type="SUPFAM" id="SSF53335">
    <property type="entry name" value="S-adenosyl-L-methionine-dependent methyltransferases"/>
    <property type="match status" value="1"/>
</dbReference>
<dbReference type="Gene3D" id="3.40.50.150">
    <property type="entry name" value="Vaccinia Virus protein VP39"/>
    <property type="match status" value="1"/>
</dbReference>
<dbReference type="PANTHER" id="PTHR11176:SF57">
    <property type="entry name" value="PROTEIN BOULE"/>
    <property type="match status" value="1"/>
</dbReference>
<evidence type="ECO:0000256" key="3">
    <source>
        <dbReference type="SAM" id="MobiDB-lite"/>
    </source>
</evidence>
<feature type="non-terminal residue" evidence="5">
    <location>
        <position position="1"/>
    </location>
</feature>
<evidence type="ECO:0000259" key="4">
    <source>
        <dbReference type="PROSITE" id="PS50102"/>
    </source>
</evidence>
<dbReference type="SMART" id="SM00360">
    <property type="entry name" value="RRM"/>
    <property type="match status" value="1"/>
</dbReference>
<feature type="compositionally biased region" description="Basic and acidic residues" evidence="3">
    <location>
        <begin position="133"/>
        <end position="148"/>
    </location>
</feature>
<dbReference type="GO" id="GO:0045948">
    <property type="term" value="P:positive regulation of translational initiation"/>
    <property type="evidence" value="ECO:0007669"/>
    <property type="project" value="TreeGrafter"/>
</dbReference>
<evidence type="ECO:0000313" key="5">
    <source>
        <dbReference type="EMBL" id="KAK1737835.1"/>
    </source>
</evidence>
<gene>
    <name evidence="5" type="ORF">QTG54_011607</name>
</gene>